<reference evidence="2 3" key="1">
    <citation type="submission" date="2019-03" db="EMBL/GenBank/DDBJ databases">
        <title>Luteimonas zhaokaii sp.nov., isolated from the rectal contents of Plateau pika in Yushu, Qinghai Province, China.</title>
        <authorList>
            <person name="Zhang G."/>
        </authorList>
    </citation>
    <scope>NUCLEOTIDE SEQUENCE [LARGE SCALE GENOMIC DNA]</scope>
    <source>
        <strain evidence="2 3">B9</strain>
    </source>
</reference>
<dbReference type="OrthoDB" id="529208at2"/>
<dbReference type="Gene3D" id="3.40.50.150">
    <property type="entry name" value="Vaccinia Virus protein VP39"/>
    <property type="match status" value="1"/>
</dbReference>
<evidence type="ECO:0000259" key="1">
    <source>
        <dbReference type="Pfam" id="PF13649"/>
    </source>
</evidence>
<keyword evidence="2" id="KW-0489">Methyltransferase</keyword>
<dbReference type="PANTHER" id="PTHR42912:SF93">
    <property type="entry name" value="N6-ADENOSINE-METHYLTRANSFERASE TMT1A"/>
    <property type="match status" value="1"/>
</dbReference>
<dbReference type="Proteomes" id="UP000294796">
    <property type="component" value="Unassembled WGS sequence"/>
</dbReference>
<proteinExistence type="predicted"/>
<dbReference type="EMBL" id="SMTF01000003">
    <property type="protein sequence ID" value="TDK26099.1"/>
    <property type="molecule type" value="Genomic_DNA"/>
</dbReference>
<dbReference type="RefSeq" id="WP_133321131.1">
    <property type="nucleotide sequence ID" value="NZ_SMTF01000003.1"/>
</dbReference>
<sequence>MSETIDRINLRTMTTPAVVAHYARPWSLSAAEQAAFDRVAPLAHGKPILDIGVGGGRTVDALRDISRDYLGIDYSQEMVDACRQRYPDARFAFADARAMGAVADDSIFLAVFSCNGIGMVSHADRLSILREVQRVLQPGGLFVFSTHNRDSAEFSRGFRLPDFQWTANPARLVVRAARYASETWQRLRNRSRHRPHEVHTEDYAVINDVCHHYGTMLYYVTLDKQREQLADAGFERDAEAYDLQGTRLEGDTRDDSILLVARKRSVSQAMPPALAPCTATA</sequence>
<evidence type="ECO:0000313" key="3">
    <source>
        <dbReference type="Proteomes" id="UP000294796"/>
    </source>
</evidence>
<gene>
    <name evidence="2" type="ORF">E2F46_05735</name>
</gene>
<evidence type="ECO:0000313" key="2">
    <source>
        <dbReference type="EMBL" id="TDK26099.1"/>
    </source>
</evidence>
<accession>A0A4R5TY02</accession>
<dbReference type="InterPro" id="IPR029063">
    <property type="entry name" value="SAM-dependent_MTases_sf"/>
</dbReference>
<keyword evidence="2" id="KW-0808">Transferase</keyword>
<comment type="caution">
    <text evidence="2">The sequence shown here is derived from an EMBL/GenBank/DDBJ whole genome shotgun (WGS) entry which is preliminary data.</text>
</comment>
<dbReference type="SUPFAM" id="SSF53335">
    <property type="entry name" value="S-adenosyl-L-methionine-dependent methyltransferases"/>
    <property type="match status" value="1"/>
</dbReference>
<dbReference type="GO" id="GO:0032259">
    <property type="term" value="P:methylation"/>
    <property type="evidence" value="ECO:0007669"/>
    <property type="project" value="UniProtKB-KW"/>
</dbReference>
<dbReference type="PANTHER" id="PTHR42912">
    <property type="entry name" value="METHYLTRANSFERASE"/>
    <property type="match status" value="1"/>
</dbReference>
<keyword evidence="3" id="KW-1185">Reference proteome</keyword>
<dbReference type="Pfam" id="PF13649">
    <property type="entry name" value="Methyltransf_25"/>
    <property type="match status" value="1"/>
</dbReference>
<dbReference type="InterPro" id="IPR050508">
    <property type="entry name" value="Methyltransf_Superfamily"/>
</dbReference>
<organism evidence="2 3">
    <name type="scientific">Luteimonas aestuarii</name>
    <dbReference type="NCBI Taxonomy" id="453837"/>
    <lineage>
        <taxon>Bacteria</taxon>
        <taxon>Pseudomonadati</taxon>
        <taxon>Pseudomonadota</taxon>
        <taxon>Gammaproteobacteria</taxon>
        <taxon>Lysobacterales</taxon>
        <taxon>Lysobacteraceae</taxon>
        <taxon>Luteimonas</taxon>
    </lineage>
</organism>
<feature type="domain" description="Methyltransferase" evidence="1">
    <location>
        <begin position="48"/>
        <end position="140"/>
    </location>
</feature>
<dbReference type="AlphaFoldDB" id="A0A4R5TY02"/>
<dbReference type="InterPro" id="IPR041698">
    <property type="entry name" value="Methyltransf_25"/>
</dbReference>
<name>A0A4R5TY02_9GAMM</name>
<dbReference type="CDD" id="cd02440">
    <property type="entry name" value="AdoMet_MTases"/>
    <property type="match status" value="1"/>
</dbReference>
<protein>
    <submittedName>
        <fullName evidence="2">Class I SAM-dependent methyltransferase</fullName>
    </submittedName>
</protein>
<dbReference type="GO" id="GO:0008168">
    <property type="term" value="F:methyltransferase activity"/>
    <property type="evidence" value="ECO:0007669"/>
    <property type="project" value="UniProtKB-KW"/>
</dbReference>